<dbReference type="EMBL" id="CP096916">
    <property type="protein sequence ID" value="WBM37911.1"/>
    <property type="molecule type" value="Genomic_DNA"/>
</dbReference>
<dbReference type="Pfam" id="PF13692">
    <property type="entry name" value="Glyco_trans_1_4"/>
    <property type="match status" value="1"/>
</dbReference>
<dbReference type="RefSeq" id="WP_270117569.1">
    <property type="nucleotide sequence ID" value="NZ_CP096916.1"/>
</dbReference>
<gene>
    <name evidence="2" type="ORF">M2J83_19295</name>
</gene>
<reference evidence="2 3" key="1">
    <citation type="submission" date="2022-05" db="EMBL/GenBank/DDBJ databases">
        <title>Complete sequence of strain NY11312.</title>
        <authorList>
            <person name="Zhou D."/>
        </authorList>
    </citation>
    <scope>NUCLEOTIDE SEQUENCE [LARGE SCALE GENOMIC DNA]</scope>
    <source>
        <strain evidence="2 3">NY11312</strain>
    </source>
</reference>
<proteinExistence type="predicted"/>
<name>A0ABY7N222_ALCFA</name>
<protein>
    <submittedName>
        <fullName evidence="2">Glycosyltransferase</fullName>
        <ecNumber evidence="2">2.4.-.-</ecNumber>
    </submittedName>
</protein>
<feature type="domain" description="Spore protein YkvP/CgeB glycosyl transferase-like" evidence="1">
    <location>
        <begin position="264"/>
        <end position="375"/>
    </location>
</feature>
<dbReference type="InterPro" id="IPR055259">
    <property type="entry name" value="YkvP/CgeB_Glyco_trans-like"/>
</dbReference>
<dbReference type="Gene3D" id="3.40.50.2000">
    <property type="entry name" value="Glycogen Phosphorylase B"/>
    <property type="match status" value="2"/>
</dbReference>
<dbReference type="Proteomes" id="UP001211866">
    <property type="component" value="Chromosome"/>
</dbReference>
<dbReference type="GO" id="GO:0016757">
    <property type="term" value="F:glycosyltransferase activity"/>
    <property type="evidence" value="ECO:0007669"/>
    <property type="project" value="UniProtKB-KW"/>
</dbReference>
<keyword evidence="2" id="KW-0328">Glycosyltransferase</keyword>
<dbReference type="Pfam" id="PF13524">
    <property type="entry name" value="Glyco_trans_1_2"/>
    <property type="match status" value="1"/>
</dbReference>
<evidence type="ECO:0000313" key="2">
    <source>
        <dbReference type="EMBL" id="WBM37911.1"/>
    </source>
</evidence>
<keyword evidence="2" id="KW-0808">Transferase</keyword>
<dbReference type="SUPFAM" id="SSF53756">
    <property type="entry name" value="UDP-Glycosyltransferase/glycogen phosphorylase"/>
    <property type="match status" value="1"/>
</dbReference>
<evidence type="ECO:0000259" key="1">
    <source>
        <dbReference type="Pfam" id="PF13524"/>
    </source>
</evidence>
<keyword evidence="3" id="KW-1185">Reference proteome</keyword>
<organism evidence="2 3">
    <name type="scientific">Alcaligenes faecalis</name>
    <dbReference type="NCBI Taxonomy" id="511"/>
    <lineage>
        <taxon>Bacteria</taxon>
        <taxon>Pseudomonadati</taxon>
        <taxon>Pseudomonadota</taxon>
        <taxon>Betaproteobacteria</taxon>
        <taxon>Burkholderiales</taxon>
        <taxon>Alcaligenaceae</taxon>
        <taxon>Alcaligenes</taxon>
    </lineage>
</organism>
<dbReference type="PANTHER" id="PTHR12526">
    <property type="entry name" value="GLYCOSYLTRANSFERASE"/>
    <property type="match status" value="1"/>
</dbReference>
<dbReference type="EC" id="2.4.-.-" evidence="2"/>
<evidence type="ECO:0000313" key="3">
    <source>
        <dbReference type="Proteomes" id="UP001211866"/>
    </source>
</evidence>
<sequence length="1124" mass="127684">MLQSKVSSAARAFRDEDYAKAMTLYKELGEQLGHQFFAANLALCQSRLGASVGQGELASLPAKQLRVAGVMDEFTFHSYDPECELLQLHPEHCIEQLEKFKPHILFIESAWQGFEQLWKLKISTNGPEINACIDWCKRNGVPTLFWNKEDPVHFGTFIPLAKQVDYVFTTDIDCVPKYKARVGHDHVYFLPFAAQPKTHNPLEIFDRKDAFNFAGSYYLRYPERQRDFAALIGAVKGLRSVDIYDRNADNPHPHYTFPDEYKPMILGKLPFSEIDRAYKGYRYGINMNTIKQSQTMFARRVFELLASNTVVVSNFSRGTRLLFGDLVVSSDNQEQIAERMRPIISDELHYRKLRLLGLRKVMTEHTYAQRLAYIQAKLTGKKFAIHQPLVVLLAEVKNGPEQQQILDSFQRQNYKNKQLYLVTPEGVANVEGVTCYSVLEDAFQATMSLSKDDLIGEMHADDYYGEHYLTDLALASTYTTASAFGKSAHYCARDGVPVLLGDSHQYREVDILPLRAALVRGSAWKHHQVARSWLNPGQANIQVPGMLAIDEFNYIADGSALSDQSRAVAMDLMLLDQGVSFCNHLAAVAEGLPAFSQEDADDSSSLPQLGAKELLEWVPSKEGVTLSIVDGQIRLVSTLEPGQHLYLYSRNARARQDLNLVLNSQFHLHCEQLINIKTVFEFQDKRGKKISYQMNPAGDKHALAIPAHCTKVRFGLRIEGPGEITIEKLVLGSTAERPAAVITKSPYLVLAKQYPAYDDLYRYGFVHSRIRAYKEAGQLVDMYKIHNGPAEYREFANVDVATGDARLLEATLATGQVKHVLVHIMDQNMWKALDKYVDKIQVTVWAHGSEIQAWWRREFEFELMDDSEITRQKKLSDNRVGFWKRLFSNPPENLHVVFVSSYFAEEVFEDLKVRLPKEKYSIVHNPIDAELFDYKEKNVEQRKKVLSIRPYASKKYANDLSVQAILELSKKPIFNDLEFKLIGDGVLFEETVAPLRQFSNVDIERKFITHREIAQIHKEYGVFLTPTRMDSQGVSRDEAMASGLVPVTTAVTAIPEFVDNRSGFLVKPESATGLADAIVRMYENPEEFLEKSMEAARRVRGQCAAELIAKQELSLFVKHMSSEN</sequence>
<accession>A0ABY7N222</accession>